<dbReference type="Gene3D" id="3.40.50.1010">
    <property type="entry name" value="5'-nuclease"/>
    <property type="match status" value="1"/>
</dbReference>
<dbReference type="RefSeq" id="WP_196940209.1">
    <property type="nucleotide sequence ID" value="NZ_MU158690.1"/>
</dbReference>
<comment type="caution">
    <text evidence="2">The sequence shown here is derived from an EMBL/GenBank/DDBJ whole genome shotgun (WGS) entry which is preliminary data.</text>
</comment>
<dbReference type="InterPro" id="IPR029060">
    <property type="entry name" value="PIN-like_dom_sf"/>
</dbReference>
<proteinExistence type="predicted"/>
<evidence type="ECO:0000313" key="2">
    <source>
        <dbReference type="EMBL" id="MBE8722296.1"/>
    </source>
</evidence>
<dbReference type="CDD" id="cd09874">
    <property type="entry name" value="PIN_MT3492-like"/>
    <property type="match status" value="1"/>
</dbReference>
<reference evidence="2 3" key="1">
    <citation type="submission" date="2018-02" db="EMBL/GenBank/DDBJ databases">
        <title>Sphingobacterium KA21.</title>
        <authorList>
            <person name="Vasarhelyi B.M."/>
            <person name="Deshmukh S."/>
            <person name="Balint B."/>
            <person name="Kukolya J."/>
        </authorList>
    </citation>
    <scope>NUCLEOTIDE SEQUENCE [LARGE SCALE GENOMIC DNA]</scope>
    <source>
        <strain evidence="2 3">Ka21</strain>
    </source>
</reference>
<dbReference type="SUPFAM" id="SSF88723">
    <property type="entry name" value="PIN domain-like"/>
    <property type="match status" value="1"/>
</dbReference>
<dbReference type="InterPro" id="IPR002716">
    <property type="entry name" value="PIN_dom"/>
</dbReference>
<evidence type="ECO:0000259" key="1">
    <source>
        <dbReference type="Pfam" id="PF01850"/>
    </source>
</evidence>
<organism evidence="2 3">
    <name type="scientific">Sphingobacterium pedocola</name>
    <dbReference type="NCBI Taxonomy" id="2082722"/>
    <lineage>
        <taxon>Bacteria</taxon>
        <taxon>Pseudomonadati</taxon>
        <taxon>Bacteroidota</taxon>
        <taxon>Sphingobacteriia</taxon>
        <taxon>Sphingobacteriales</taxon>
        <taxon>Sphingobacteriaceae</taxon>
        <taxon>Sphingobacterium</taxon>
    </lineage>
</organism>
<keyword evidence="3" id="KW-1185">Reference proteome</keyword>
<protein>
    <recommendedName>
        <fullName evidence="1">PIN domain-containing protein</fullName>
    </recommendedName>
</protein>
<name>A0ABR9TAC9_9SPHI</name>
<evidence type="ECO:0000313" key="3">
    <source>
        <dbReference type="Proteomes" id="UP000618319"/>
    </source>
</evidence>
<dbReference type="Proteomes" id="UP000618319">
    <property type="component" value="Unassembled WGS sequence"/>
</dbReference>
<dbReference type="EMBL" id="PSKQ01000023">
    <property type="protein sequence ID" value="MBE8722296.1"/>
    <property type="molecule type" value="Genomic_DNA"/>
</dbReference>
<accession>A0ABR9TAC9</accession>
<dbReference type="Pfam" id="PF01850">
    <property type="entry name" value="PIN"/>
    <property type="match status" value="1"/>
</dbReference>
<sequence length="143" mass="16304">MKIFLDTCALFKLYHYEVDTNEFEKIFIENTISGVFLSELTKLEFASTLWRKVRMKEITELQAEQTISVLDRDLKKYNIVPIDASIIENAVKLVARYGKSGLRTLDSIQLSTAVSLKDKAGLFVTADKLLLSFFSKENLTVTI</sequence>
<gene>
    <name evidence="2" type="ORF">C4F40_16345</name>
</gene>
<feature type="domain" description="PIN" evidence="1">
    <location>
        <begin position="3"/>
        <end position="128"/>
    </location>
</feature>